<keyword evidence="3" id="KW-1185">Reference proteome</keyword>
<sequence length="92" mass="10233">MWPLGESRVKRVQEVLPPLHISLPPALSQALNARYTAPAHSEALYNGIASLFIRLWESRENRASRGEFHPFWAPPSPPAGPAEGGGCRHLRR</sequence>
<dbReference type="Proteomes" id="UP000299102">
    <property type="component" value="Unassembled WGS sequence"/>
</dbReference>
<comment type="caution">
    <text evidence="2">The sequence shown here is derived from an EMBL/GenBank/DDBJ whole genome shotgun (WGS) entry which is preliminary data.</text>
</comment>
<dbReference type="EMBL" id="BGZK01000228">
    <property type="protein sequence ID" value="GBP30049.1"/>
    <property type="molecule type" value="Genomic_DNA"/>
</dbReference>
<feature type="region of interest" description="Disordered" evidence="1">
    <location>
        <begin position="69"/>
        <end position="92"/>
    </location>
</feature>
<evidence type="ECO:0000313" key="2">
    <source>
        <dbReference type="EMBL" id="GBP30049.1"/>
    </source>
</evidence>
<name>A0A4C1UUS4_EUMVA</name>
<organism evidence="2 3">
    <name type="scientific">Eumeta variegata</name>
    <name type="common">Bagworm moth</name>
    <name type="synonym">Eumeta japonica</name>
    <dbReference type="NCBI Taxonomy" id="151549"/>
    <lineage>
        <taxon>Eukaryota</taxon>
        <taxon>Metazoa</taxon>
        <taxon>Ecdysozoa</taxon>
        <taxon>Arthropoda</taxon>
        <taxon>Hexapoda</taxon>
        <taxon>Insecta</taxon>
        <taxon>Pterygota</taxon>
        <taxon>Neoptera</taxon>
        <taxon>Endopterygota</taxon>
        <taxon>Lepidoptera</taxon>
        <taxon>Glossata</taxon>
        <taxon>Ditrysia</taxon>
        <taxon>Tineoidea</taxon>
        <taxon>Psychidae</taxon>
        <taxon>Oiketicinae</taxon>
        <taxon>Eumeta</taxon>
    </lineage>
</organism>
<dbReference type="AlphaFoldDB" id="A0A4C1UUS4"/>
<protein>
    <submittedName>
        <fullName evidence="2">Uncharacterized protein</fullName>
    </submittedName>
</protein>
<evidence type="ECO:0000313" key="3">
    <source>
        <dbReference type="Proteomes" id="UP000299102"/>
    </source>
</evidence>
<feature type="compositionally biased region" description="Gly residues" evidence="1">
    <location>
        <begin position="82"/>
        <end position="92"/>
    </location>
</feature>
<accession>A0A4C1UUS4</accession>
<gene>
    <name evidence="2" type="ORF">EVAR_14566_1</name>
</gene>
<proteinExistence type="predicted"/>
<evidence type="ECO:0000256" key="1">
    <source>
        <dbReference type="SAM" id="MobiDB-lite"/>
    </source>
</evidence>
<reference evidence="2 3" key="1">
    <citation type="journal article" date="2019" name="Commun. Biol.">
        <title>The bagworm genome reveals a unique fibroin gene that provides high tensile strength.</title>
        <authorList>
            <person name="Kono N."/>
            <person name="Nakamura H."/>
            <person name="Ohtoshi R."/>
            <person name="Tomita M."/>
            <person name="Numata K."/>
            <person name="Arakawa K."/>
        </authorList>
    </citation>
    <scope>NUCLEOTIDE SEQUENCE [LARGE SCALE GENOMIC DNA]</scope>
</reference>